<feature type="compositionally biased region" description="Basic and acidic residues" evidence="1">
    <location>
        <begin position="1"/>
        <end position="13"/>
    </location>
</feature>
<evidence type="ECO:0000313" key="2">
    <source>
        <dbReference type="EMBL" id="KAL0173349.1"/>
    </source>
</evidence>
<reference evidence="2 3" key="1">
    <citation type="submission" date="2024-05" db="EMBL/GenBank/DDBJ databases">
        <title>Genome sequencing and assembly of Indian major carp, Cirrhinus mrigala (Hamilton, 1822).</title>
        <authorList>
            <person name="Mohindra V."/>
            <person name="Chowdhury L.M."/>
            <person name="Lal K."/>
            <person name="Jena J.K."/>
        </authorList>
    </citation>
    <scope>NUCLEOTIDE SEQUENCE [LARGE SCALE GENOMIC DNA]</scope>
    <source>
        <strain evidence="2">CM1030</strain>
        <tissue evidence="2">Blood</tissue>
    </source>
</reference>
<dbReference type="Proteomes" id="UP001529510">
    <property type="component" value="Unassembled WGS sequence"/>
</dbReference>
<feature type="compositionally biased region" description="Basic and acidic residues" evidence="1">
    <location>
        <begin position="27"/>
        <end position="60"/>
    </location>
</feature>
<feature type="non-terminal residue" evidence="2">
    <location>
        <position position="1"/>
    </location>
</feature>
<gene>
    <name evidence="2" type="ORF">M9458_033660</name>
</gene>
<feature type="region of interest" description="Disordered" evidence="1">
    <location>
        <begin position="1"/>
        <end position="60"/>
    </location>
</feature>
<keyword evidence="3" id="KW-1185">Reference proteome</keyword>
<name>A0ABD0PHN3_CIRMR</name>
<evidence type="ECO:0000256" key="1">
    <source>
        <dbReference type="SAM" id="MobiDB-lite"/>
    </source>
</evidence>
<dbReference type="EMBL" id="JAMKFB020000016">
    <property type="protein sequence ID" value="KAL0173349.1"/>
    <property type="molecule type" value="Genomic_DNA"/>
</dbReference>
<proteinExistence type="predicted"/>
<sequence length="60" mass="7156">TDLWSEDKNDFQKHLGTPSPAGGELLEQVKDYWHDRRTTWRKQTRPEPPSRERSAPRNRP</sequence>
<comment type="caution">
    <text evidence="2">The sequence shown here is derived from an EMBL/GenBank/DDBJ whole genome shotgun (WGS) entry which is preliminary data.</text>
</comment>
<dbReference type="AlphaFoldDB" id="A0ABD0PHN3"/>
<protein>
    <submittedName>
        <fullName evidence="2">Uncharacterized protein</fullName>
    </submittedName>
</protein>
<accession>A0ABD0PHN3</accession>
<evidence type="ECO:0000313" key="3">
    <source>
        <dbReference type="Proteomes" id="UP001529510"/>
    </source>
</evidence>
<feature type="non-terminal residue" evidence="2">
    <location>
        <position position="60"/>
    </location>
</feature>
<organism evidence="2 3">
    <name type="scientific">Cirrhinus mrigala</name>
    <name type="common">Mrigala</name>
    <dbReference type="NCBI Taxonomy" id="683832"/>
    <lineage>
        <taxon>Eukaryota</taxon>
        <taxon>Metazoa</taxon>
        <taxon>Chordata</taxon>
        <taxon>Craniata</taxon>
        <taxon>Vertebrata</taxon>
        <taxon>Euteleostomi</taxon>
        <taxon>Actinopterygii</taxon>
        <taxon>Neopterygii</taxon>
        <taxon>Teleostei</taxon>
        <taxon>Ostariophysi</taxon>
        <taxon>Cypriniformes</taxon>
        <taxon>Cyprinidae</taxon>
        <taxon>Labeoninae</taxon>
        <taxon>Labeonini</taxon>
        <taxon>Cirrhinus</taxon>
    </lineage>
</organism>